<evidence type="ECO:0000256" key="2">
    <source>
        <dbReference type="ARBA" id="ARBA00010617"/>
    </source>
</evidence>
<dbReference type="eggNOG" id="KOG0158">
    <property type="taxonomic scope" value="Eukaryota"/>
</dbReference>
<evidence type="ECO:0000256" key="5">
    <source>
        <dbReference type="ARBA" id="ARBA00023002"/>
    </source>
</evidence>
<sequence length="439" mass="50395">MYLSGQAQKKILELHQKYGPVVRISPDTLSYNHPDAWNEIRGHRKHGAVEHGKDPVFQFMNRTNIIGANREDHARFRRVMSHGFSAQAMLDQQPIIKSYVDTLFQKLHQQADGVQPVNMVAWFNFTTFDVIGDLAFGEPFGCLDKSTYHPWIALLFEGIKNMAFAANMRRYPAISNILMRMMPKEIKAKMAQHQELSRQKVRKRLEMKTDRPDFIESMVKKRGDFELSIDEIAGNSAVLIIAGSETTATLLSAATYYLLTYPDAMVKLTEEVRSAFKSEDEIDMISVQKLTYLLAVLDESLRLYPPVPAGGPRKIAPDGDVILGQYVPGGTIAEIWHWAVYHNPEHFTLPESFIPERWLDDPRFANDKKDAFQPFSYGPRNCIGRNLAYAEMRLILARIVWNFDMQLADDSKDWDKKSRVYILWQKGPLNVYLSPRQAH</sequence>
<dbReference type="Gene3D" id="1.10.630.10">
    <property type="entry name" value="Cytochrome P450"/>
    <property type="match status" value="1"/>
</dbReference>
<keyword evidence="6 8" id="KW-0408">Iron</keyword>
<keyword evidence="7 9" id="KW-0503">Monooxygenase</keyword>
<dbReference type="PANTHER" id="PTHR24305:SF230">
    <property type="entry name" value="P450, PUTATIVE (EUROFUNG)-RELATED"/>
    <property type="match status" value="1"/>
</dbReference>
<evidence type="ECO:0000256" key="7">
    <source>
        <dbReference type="ARBA" id="ARBA00023033"/>
    </source>
</evidence>
<evidence type="ECO:0000313" key="11">
    <source>
        <dbReference type="Proteomes" id="UP000014074"/>
    </source>
</evidence>
<dbReference type="KEGG" id="tmn:UCRPA7_6805"/>
<dbReference type="GO" id="GO:0004497">
    <property type="term" value="F:monooxygenase activity"/>
    <property type="evidence" value="ECO:0007669"/>
    <property type="project" value="UniProtKB-KW"/>
</dbReference>
<dbReference type="GO" id="GO:0009403">
    <property type="term" value="P:toxin biosynthetic process"/>
    <property type="evidence" value="ECO:0007669"/>
    <property type="project" value="UniProtKB-ARBA"/>
</dbReference>
<dbReference type="Proteomes" id="UP000014074">
    <property type="component" value="Unassembled WGS sequence"/>
</dbReference>
<dbReference type="GO" id="GO:0020037">
    <property type="term" value="F:heme binding"/>
    <property type="evidence" value="ECO:0007669"/>
    <property type="project" value="InterPro"/>
</dbReference>
<dbReference type="InterPro" id="IPR001128">
    <property type="entry name" value="Cyt_P450"/>
</dbReference>
<dbReference type="FunFam" id="1.10.630.10:FF:000047">
    <property type="entry name" value="Cytochrome P450 monooxygenase"/>
    <property type="match status" value="1"/>
</dbReference>
<dbReference type="GeneID" id="19327500"/>
<dbReference type="PANTHER" id="PTHR24305">
    <property type="entry name" value="CYTOCHROME P450"/>
    <property type="match status" value="1"/>
</dbReference>
<dbReference type="EMBL" id="KB933264">
    <property type="protein sequence ID" value="EON97394.1"/>
    <property type="molecule type" value="Genomic_DNA"/>
</dbReference>
<evidence type="ECO:0000256" key="1">
    <source>
        <dbReference type="ARBA" id="ARBA00001971"/>
    </source>
</evidence>
<organism evidence="10 11">
    <name type="scientific">Phaeoacremonium minimum (strain UCR-PA7)</name>
    <name type="common">Esca disease fungus</name>
    <name type="synonym">Togninia minima</name>
    <dbReference type="NCBI Taxonomy" id="1286976"/>
    <lineage>
        <taxon>Eukaryota</taxon>
        <taxon>Fungi</taxon>
        <taxon>Dikarya</taxon>
        <taxon>Ascomycota</taxon>
        <taxon>Pezizomycotina</taxon>
        <taxon>Sordariomycetes</taxon>
        <taxon>Sordariomycetidae</taxon>
        <taxon>Togniniales</taxon>
        <taxon>Togniniaceae</taxon>
        <taxon>Phaeoacremonium</taxon>
    </lineage>
</organism>
<dbReference type="OrthoDB" id="1470350at2759"/>
<keyword evidence="3 8" id="KW-0349">Heme</keyword>
<dbReference type="PROSITE" id="PS00086">
    <property type="entry name" value="CYTOCHROME_P450"/>
    <property type="match status" value="1"/>
</dbReference>
<keyword evidence="5 9" id="KW-0560">Oxidoreductase</keyword>
<protein>
    <submittedName>
        <fullName evidence="10">Putative trichothecene c-15 hydroxylase protein</fullName>
    </submittedName>
</protein>
<keyword evidence="11" id="KW-1185">Reference proteome</keyword>
<dbReference type="PRINTS" id="PR00385">
    <property type="entry name" value="P450"/>
</dbReference>
<dbReference type="GO" id="GO:0016705">
    <property type="term" value="F:oxidoreductase activity, acting on paired donors, with incorporation or reduction of molecular oxygen"/>
    <property type="evidence" value="ECO:0007669"/>
    <property type="project" value="InterPro"/>
</dbReference>
<name>R8BDL8_PHAM7</name>
<reference evidence="11" key="1">
    <citation type="journal article" date="2013" name="Genome Announc.">
        <title>Draft genome sequence of the ascomycete Phaeoacremonium aleophilum strain UCR-PA7, a causal agent of the esca disease complex in grapevines.</title>
        <authorList>
            <person name="Blanco-Ulate B."/>
            <person name="Rolshausen P."/>
            <person name="Cantu D."/>
        </authorList>
    </citation>
    <scope>NUCLEOTIDE SEQUENCE [LARGE SCALE GENOMIC DNA]</scope>
    <source>
        <strain evidence="11">UCR-PA7</strain>
    </source>
</reference>
<evidence type="ECO:0000313" key="10">
    <source>
        <dbReference type="EMBL" id="EON97394.1"/>
    </source>
</evidence>
<evidence type="ECO:0000256" key="4">
    <source>
        <dbReference type="ARBA" id="ARBA00022723"/>
    </source>
</evidence>
<dbReference type="InterPro" id="IPR036396">
    <property type="entry name" value="Cyt_P450_sf"/>
</dbReference>
<accession>R8BDL8</accession>
<dbReference type="GO" id="GO:0005506">
    <property type="term" value="F:iron ion binding"/>
    <property type="evidence" value="ECO:0007669"/>
    <property type="project" value="InterPro"/>
</dbReference>
<dbReference type="RefSeq" id="XP_007917532.1">
    <property type="nucleotide sequence ID" value="XM_007919341.1"/>
</dbReference>
<dbReference type="InterPro" id="IPR017972">
    <property type="entry name" value="Cyt_P450_CS"/>
</dbReference>
<comment type="cofactor">
    <cofactor evidence="1 8">
        <name>heme</name>
        <dbReference type="ChEBI" id="CHEBI:30413"/>
    </cofactor>
</comment>
<evidence type="ECO:0000256" key="9">
    <source>
        <dbReference type="RuleBase" id="RU000461"/>
    </source>
</evidence>
<keyword evidence="4 8" id="KW-0479">Metal-binding</keyword>
<gene>
    <name evidence="10" type="ORF">UCRPA7_6805</name>
</gene>
<evidence type="ECO:0000256" key="3">
    <source>
        <dbReference type="ARBA" id="ARBA00022617"/>
    </source>
</evidence>
<feature type="binding site" description="axial binding residue" evidence="8">
    <location>
        <position position="382"/>
    </location>
    <ligand>
        <name>heme</name>
        <dbReference type="ChEBI" id="CHEBI:30413"/>
    </ligand>
    <ligandPart>
        <name>Fe</name>
        <dbReference type="ChEBI" id="CHEBI:18248"/>
    </ligandPart>
</feature>
<dbReference type="AlphaFoldDB" id="R8BDL8"/>
<proteinExistence type="inferred from homology"/>
<dbReference type="SUPFAM" id="SSF48264">
    <property type="entry name" value="Cytochrome P450"/>
    <property type="match status" value="1"/>
</dbReference>
<dbReference type="InterPro" id="IPR050121">
    <property type="entry name" value="Cytochrome_P450_monoxygenase"/>
</dbReference>
<comment type="similarity">
    <text evidence="2 9">Belongs to the cytochrome P450 family.</text>
</comment>
<dbReference type="InterPro" id="IPR002401">
    <property type="entry name" value="Cyt_P450_E_grp-I"/>
</dbReference>
<evidence type="ECO:0000256" key="8">
    <source>
        <dbReference type="PIRSR" id="PIRSR602401-1"/>
    </source>
</evidence>
<dbReference type="PRINTS" id="PR00463">
    <property type="entry name" value="EP450I"/>
</dbReference>
<evidence type="ECO:0000256" key="6">
    <source>
        <dbReference type="ARBA" id="ARBA00023004"/>
    </source>
</evidence>
<dbReference type="Pfam" id="PF00067">
    <property type="entry name" value="p450"/>
    <property type="match status" value="1"/>
</dbReference>
<dbReference type="HOGENOM" id="CLU_001570_14_11_1"/>
<dbReference type="CDD" id="cd11058">
    <property type="entry name" value="CYP60B-like"/>
    <property type="match status" value="1"/>
</dbReference>